<evidence type="ECO:0000313" key="2">
    <source>
        <dbReference type="Proteomes" id="UP000299102"/>
    </source>
</evidence>
<gene>
    <name evidence="1" type="ORF">EVAR_41647_1</name>
</gene>
<evidence type="ECO:0000313" key="1">
    <source>
        <dbReference type="EMBL" id="GBP56898.1"/>
    </source>
</evidence>
<dbReference type="Proteomes" id="UP000299102">
    <property type="component" value="Unassembled WGS sequence"/>
</dbReference>
<organism evidence="1 2">
    <name type="scientific">Eumeta variegata</name>
    <name type="common">Bagworm moth</name>
    <name type="synonym">Eumeta japonica</name>
    <dbReference type="NCBI Taxonomy" id="151549"/>
    <lineage>
        <taxon>Eukaryota</taxon>
        <taxon>Metazoa</taxon>
        <taxon>Ecdysozoa</taxon>
        <taxon>Arthropoda</taxon>
        <taxon>Hexapoda</taxon>
        <taxon>Insecta</taxon>
        <taxon>Pterygota</taxon>
        <taxon>Neoptera</taxon>
        <taxon>Endopterygota</taxon>
        <taxon>Lepidoptera</taxon>
        <taxon>Glossata</taxon>
        <taxon>Ditrysia</taxon>
        <taxon>Tineoidea</taxon>
        <taxon>Psychidae</taxon>
        <taxon>Oiketicinae</taxon>
        <taxon>Eumeta</taxon>
    </lineage>
</organism>
<accession>A0A4C1WZI8</accession>
<dbReference type="AlphaFoldDB" id="A0A4C1WZI8"/>
<protein>
    <submittedName>
        <fullName evidence="1">Uncharacterized protein</fullName>
    </submittedName>
</protein>
<proteinExistence type="predicted"/>
<dbReference type="EMBL" id="BGZK01000703">
    <property type="protein sequence ID" value="GBP56898.1"/>
    <property type="molecule type" value="Genomic_DNA"/>
</dbReference>
<reference evidence="1 2" key="1">
    <citation type="journal article" date="2019" name="Commun. Biol.">
        <title>The bagworm genome reveals a unique fibroin gene that provides high tensile strength.</title>
        <authorList>
            <person name="Kono N."/>
            <person name="Nakamura H."/>
            <person name="Ohtoshi R."/>
            <person name="Tomita M."/>
            <person name="Numata K."/>
            <person name="Arakawa K."/>
        </authorList>
    </citation>
    <scope>NUCLEOTIDE SEQUENCE [LARGE SCALE GENOMIC DNA]</scope>
</reference>
<name>A0A4C1WZI8_EUMVA</name>
<comment type="caution">
    <text evidence="1">The sequence shown here is derived from an EMBL/GenBank/DDBJ whole genome shotgun (WGS) entry which is preliminary data.</text>
</comment>
<sequence>MHSNLQVHICIDIYVLPTITPRPISVRPLPLPSDHSFLNQICSSCAKGRQRPVTPSVLRVSMGGGDHLYFGGSHARFLFDNAIKKAVTNDLAKRGVALIE</sequence>
<keyword evidence="2" id="KW-1185">Reference proteome</keyword>